<dbReference type="AlphaFoldDB" id="A0ABD1QM20"/>
<sequence>MKKRSTSMRQLWWVVPCVALLLFTPATALVEEVINLALGGKYGYSKIYDITNKIVLGMTTWGNEHGMPEDKLRFINETNGELVYKFSTHMGTHSDAPGHIYQNLLDEGRDANSLSLETLNGSLSPLEFLTNL</sequence>
<evidence type="ECO:0000256" key="3">
    <source>
        <dbReference type="ARBA" id="ARBA00022530"/>
    </source>
</evidence>
<evidence type="ECO:0000313" key="6">
    <source>
        <dbReference type="Proteomes" id="UP001604277"/>
    </source>
</evidence>
<dbReference type="PANTHER" id="PTHR31118:SF18">
    <property type="entry name" value="KYNURENINE FORMAMIDASE-LIKE ISOFORM X1"/>
    <property type="match status" value="1"/>
</dbReference>
<dbReference type="Proteomes" id="UP001604277">
    <property type="component" value="Unassembled WGS sequence"/>
</dbReference>
<organism evidence="5 6">
    <name type="scientific">Forsythia ovata</name>
    <dbReference type="NCBI Taxonomy" id="205694"/>
    <lineage>
        <taxon>Eukaryota</taxon>
        <taxon>Viridiplantae</taxon>
        <taxon>Streptophyta</taxon>
        <taxon>Embryophyta</taxon>
        <taxon>Tracheophyta</taxon>
        <taxon>Spermatophyta</taxon>
        <taxon>Magnoliopsida</taxon>
        <taxon>eudicotyledons</taxon>
        <taxon>Gunneridae</taxon>
        <taxon>Pentapetalae</taxon>
        <taxon>asterids</taxon>
        <taxon>lamiids</taxon>
        <taxon>Lamiales</taxon>
        <taxon>Oleaceae</taxon>
        <taxon>Forsythieae</taxon>
        <taxon>Forsythia</taxon>
    </lineage>
</organism>
<evidence type="ECO:0000256" key="1">
    <source>
        <dbReference type="ARBA" id="ARBA00004498"/>
    </source>
</evidence>
<gene>
    <name evidence="5" type="ORF">Fot_46303</name>
</gene>
<evidence type="ECO:0000313" key="5">
    <source>
        <dbReference type="EMBL" id="KAL2477289.1"/>
    </source>
</evidence>
<proteinExistence type="inferred from homology"/>
<keyword evidence="6" id="KW-1185">Reference proteome</keyword>
<dbReference type="PANTHER" id="PTHR31118">
    <property type="entry name" value="CYCLASE-LIKE PROTEIN 2"/>
    <property type="match status" value="1"/>
</dbReference>
<dbReference type="EMBL" id="JBFOLJ010000014">
    <property type="protein sequence ID" value="KAL2477289.1"/>
    <property type="molecule type" value="Genomic_DNA"/>
</dbReference>
<accession>A0ABD1QM20</accession>
<dbReference type="Gene3D" id="3.50.30.50">
    <property type="entry name" value="Putative cyclase"/>
    <property type="match status" value="1"/>
</dbReference>
<keyword evidence="3" id="KW-0964">Secreted</keyword>
<dbReference type="Pfam" id="PF04199">
    <property type="entry name" value="Cyclase"/>
    <property type="match status" value="1"/>
</dbReference>
<feature type="signal peptide" evidence="4">
    <location>
        <begin position="1"/>
        <end position="28"/>
    </location>
</feature>
<comment type="similarity">
    <text evidence="2">Belongs to the Cyclase 1 superfamily.</text>
</comment>
<comment type="caution">
    <text evidence="5">The sequence shown here is derived from an EMBL/GenBank/DDBJ whole genome shotgun (WGS) entry which is preliminary data.</text>
</comment>
<comment type="subcellular location">
    <subcellularLocation>
        <location evidence="1">Secreted</location>
        <location evidence="1">Extracellular space</location>
        <location evidence="1">Extracellular matrix</location>
    </subcellularLocation>
</comment>
<dbReference type="InterPro" id="IPR007325">
    <property type="entry name" value="KFase/CYL"/>
</dbReference>
<evidence type="ECO:0008006" key="7">
    <source>
        <dbReference type="Google" id="ProtNLM"/>
    </source>
</evidence>
<feature type="chain" id="PRO_5044766870" description="Cyclase" evidence="4">
    <location>
        <begin position="29"/>
        <end position="132"/>
    </location>
</feature>
<evidence type="ECO:0000256" key="4">
    <source>
        <dbReference type="SAM" id="SignalP"/>
    </source>
</evidence>
<evidence type="ECO:0000256" key="2">
    <source>
        <dbReference type="ARBA" id="ARBA00007865"/>
    </source>
</evidence>
<protein>
    <recommendedName>
        <fullName evidence="7">Cyclase</fullName>
    </recommendedName>
</protein>
<dbReference type="SUPFAM" id="SSF102198">
    <property type="entry name" value="Putative cyclase"/>
    <property type="match status" value="1"/>
</dbReference>
<name>A0ABD1QM20_9LAMI</name>
<reference evidence="6" key="1">
    <citation type="submission" date="2024-07" db="EMBL/GenBank/DDBJ databases">
        <title>Two chromosome-level genome assemblies of Korean endemic species Abeliophyllum distichum and Forsythia ovata (Oleaceae).</title>
        <authorList>
            <person name="Jang H."/>
        </authorList>
    </citation>
    <scope>NUCLEOTIDE SEQUENCE [LARGE SCALE GENOMIC DNA]</scope>
</reference>
<dbReference type="InterPro" id="IPR037175">
    <property type="entry name" value="KFase_sf"/>
</dbReference>
<keyword evidence="4" id="KW-0732">Signal</keyword>
<keyword evidence="3" id="KW-0272">Extracellular matrix</keyword>